<gene>
    <name evidence="1" type="ORF">C0630_10580</name>
</gene>
<accession>A0A2N6CWG8</accession>
<dbReference type="Pfam" id="PF13560">
    <property type="entry name" value="HTH_31"/>
    <property type="match status" value="1"/>
</dbReference>
<proteinExistence type="predicted"/>
<sequence>MLTHEKIEQFRQILGVSRRQLAIRAEVSATPVNDYLNGSPYRISASRIQRLLEILKLDEFGDPTVGSMHFSSLSMEALDMLKTWVPEQPGSWLFSELQVVGQSPSEIKGRFWVLRNVRDVTLVFSPDFEVRQAYSGVQGLDRLAEELKAQRLPIIQLRGALKNFKTGEGDVGWEIRQALDAVDPTPSWQDVLCLAIERFETPEAAMRALRK</sequence>
<dbReference type="SUPFAM" id="SSF47413">
    <property type="entry name" value="lambda repressor-like DNA-binding domains"/>
    <property type="match status" value="1"/>
</dbReference>
<dbReference type="Proteomes" id="UP000235015">
    <property type="component" value="Unassembled WGS sequence"/>
</dbReference>
<dbReference type="RefSeq" id="WP_273439333.1">
    <property type="nucleotide sequence ID" value="NZ_PKUN01000014.1"/>
</dbReference>
<organism evidence="1 2">
    <name type="scientific">Sedimenticola selenatireducens</name>
    <dbReference type="NCBI Taxonomy" id="191960"/>
    <lineage>
        <taxon>Bacteria</taxon>
        <taxon>Pseudomonadati</taxon>
        <taxon>Pseudomonadota</taxon>
        <taxon>Gammaproteobacteria</taxon>
        <taxon>Chromatiales</taxon>
        <taxon>Sedimenticolaceae</taxon>
        <taxon>Sedimenticola</taxon>
    </lineage>
</organism>
<dbReference type="InterPro" id="IPR010982">
    <property type="entry name" value="Lambda_DNA-bd_dom_sf"/>
</dbReference>
<reference evidence="1 2" key="1">
    <citation type="submission" date="2017-11" db="EMBL/GenBank/DDBJ databases">
        <title>Genome-resolved metagenomics identifies genetic mobility, metabolic interactions, and unexpected diversity in perchlorate-reducing communities.</title>
        <authorList>
            <person name="Barnum T.P."/>
            <person name="Figueroa I.A."/>
            <person name="Carlstrom C.I."/>
            <person name="Lucas L.N."/>
            <person name="Engelbrektson A.L."/>
            <person name="Coates J.D."/>
        </authorList>
    </citation>
    <scope>NUCLEOTIDE SEQUENCE [LARGE SCALE GENOMIC DNA]</scope>
    <source>
        <strain evidence="1">BM301</strain>
    </source>
</reference>
<evidence type="ECO:0000313" key="2">
    <source>
        <dbReference type="Proteomes" id="UP000235015"/>
    </source>
</evidence>
<comment type="caution">
    <text evidence="1">The sequence shown here is derived from an EMBL/GenBank/DDBJ whole genome shotgun (WGS) entry which is preliminary data.</text>
</comment>
<dbReference type="AlphaFoldDB" id="A0A2N6CWG8"/>
<protein>
    <submittedName>
        <fullName evidence="1">Uncharacterized protein</fullName>
    </submittedName>
</protein>
<evidence type="ECO:0000313" key="1">
    <source>
        <dbReference type="EMBL" id="PLX61597.1"/>
    </source>
</evidence>
<dbReference type="EMBL" id="PKUN01000014">
    <property type="protein sequence ID" value="PLX61597.1"/>
    <property type="molecule type" value="Genomic_DNA"/>
</dbReference>
<name>A0A2N6CWG8_9GAMM</name>
<dbReference type="GO" id="GO:0003677">
    <property type="term" value="F:DNA binding"/>
    <property type="evidence" value="ECO:0007669"/>
    <property type="project" value="InterPro"/>
</dbReference>